<dbReference type="RefSeq" id="WP_145880103.1">
    <property type="nucleotide sequence ID" value="NZ_CP046904.1"/>
</dbReference>
<evidence type="ECO:0000313" key="2">
    <source>
        <dbReference type="EMBL" id="TWI43793.1"/>
    </source>
</evidence>
<keyword evidence="4" id="KW-1185">Reference proteome</keyword>
<dbReference type="OrthoDB" id="9970332at2"/>
<evidence type="ECO:0000313" key="4">
    <source>
        <dbReference type="Proteomes" id="UP000437862"/>
    </source>
</evidence>
<reference evidence="2" key="2">
    <citation type="submission" date="2019-07" db="EMBL/GenBank/DDBJ databases">
        <authorList>
            <person name="Whitman W."/>
            <person name="Huntemann M."/>
            <person name="Clum A."/>
            <person name="Pillay M."/>
            <person name="Palaniappan K."/>
            <person name="Varghese N."/>
            <person name="Mikhailova N."/>
            <person name="Stamatis D."/>
            <person name="Reddy T."/>
            <person name="Daum C."/>
            <person name="Shapiro N."/>
            <person name="Ivanova N."/>
            <person name="Kyrpides N."/>
            <person name="Woyke T."/>
        </authorList>
    </citation>
    <scope>NUCLEOTIDE SEQUENCE</scope>
    <source>
        <strain evidence="2">CGMCC 1.10685</strain>
    </source>
</reference>
<evidence type="ECO:0008006" key="5">
    <source>
        <dbReference type="Google" id="ProtNLM"/>
    </source>
</evidence>
<protein>
    <recommendedName>
        <fullName evidence="5">Tetratricopeptide repeat protein</fullName>
    </recommendedName>
</protein>
<proteinExistence type="predicted"/>
<accession>A0A562PHI4</accession>
<evidence type="ECO:0000313" key="1">
    <source>
        <dbReference type="EMBL" id="QGZ42636.1"/>
    </source>
</evidence>
<dbReference type="EMBL" id="CP046904">
    <property type="protein sequence ID" value="QGZ42636.1"/>
    <property type="molecule type" value="Genomic_DNA"/>
</dbReference>
<organism evidence="2 3">
    <name type="scientific">Pseudoduganella flava</name>
    <dbReference type="NCBI Taxonomy" id="871742"/>
    <lineage>
        <taxon>Bacteria</taxon>
        <taxon>Pseudomonadati</taxon>
        <taxon>Pseudomonadota</taxon>
        <taxon>Betaproteobacteria</taxon>
        <taxon>Burkholderiales</taxon>
        <taxon>Oxalobacteraceae</taxon>
        <taxon>Telluria group</taxon>
        <taxon>Pseudoduganella</taxon>
    </lineage>
</organism>
<gene>
    <name evidence="1" type="ORF">GO485_28770</name>
    <name evidence="2" type="ORF">IP92_04847</name>
</gene>
<dbReference type="EMBL" id="VLKW01000011">
    <property type="protein sequence ID" value="TWI43793.1"/>
    <property type="molecule type" value="Genomic_DNA"/>
</dbReference>
<reference evidence="1 4" key="3">
    <citation type="submission" date="2019-12" db="EMBL/GenBank/DDBJ databases">
        <title>Draft Genome Sequences of Six Type Strains of the Genus Massilia.</title>
        <authorList>
            <person name="Miess H."/>
            <person name="Frediansyah A."/>
            <person name="Goeker M."/>
            <person name="Gross H."/>
        </authorList>
    </citation>
    <scope>NUCLEOTIDE SEQUENCE [LARGE SCALE GENOMIC DNA]</scope>
    <source>
        <strain evidence="1 4">DSM 26639</strain>
    </source>
</reference>
<dbReference type="Proteomes" id="UP000437862">
    <property type="component" value="Chromosome"/>
</dbReference>
<sequence>METVLQAAQLRAKGQHDEALALVDATLPTLADQERFMLMLQGLYAAEESANTAKAAAFARELAALEPNLVSIQPYVALEAEDIVSLDFKR</sequence>
<reference evidence="2 3" key="1">
    <citation type="journal article" date="2015" name="Stand. Genomic Sci.">
        <title>Genomic Encyclopedia of Bacterial and Archaeal Type Strains, Phase III: the genomes of soil and plant-associated and newly described type strains.</title>
        <authorList>
            <person name="Whitman W.B."/>
            <person name="Woyke T."/>
            <person name="Klenk H.P."/>
            <person name="Zhou Y."/>
            <person name="Lilburn T.G."/>
            <person name="Beck B.J."/>
            <person name="De Vos P."/>
            <person name="Vandamme P."/>
            <person name="Eisen J.A."/>
            <person name="Garrity G."/>
            <person name="Hugenholtz P."/>
            <person name="Kyrpides N.C."/>
        </authorList>
    </citation>
    <scope>NUCLEOTIDE SEQUENCE [LARGE SCALE GENOMIC DNA]</scope>
    <source>
        <strain evidence="2 3">CGMCC 1.10685</strain>
    </source>
</reference>
<name>A0A562PHI4_9BURK</name>
<dbReference type="AlphaFoldDB" id="A0A562PHI4"/>
<dbReference type="Proteomes" id="UP000315112">
    <property type="component" value="Unassembled WGS sequence"/>
</dbReference>
<evidence type="ECO:0000313" key="3">
    <source>
        <dbReference type="Proteomes" id="UP000315112"/>
    </source>
</evidence>